<dbReference type="InterPro" id="IPR019587">
    <property type="entry name" value="Polyketide_cyclase/dehydratase"/>
</dbReference>
<dbReference type="KEGG" id="afs:AFR_14260"/>
<proteinExistence type="predicted"/>
<accession>U5VWA9</accession>
<sequence>MISRQAEFDAPAEVVFGVLTDPDRTTRWLPLGMSSETTTVDQVRVRAGSRIHEYAVSSVPDQLRLEWRSQDSTGPRGTAWVEDSPAGGCVVHAEVSLPPDSAQSERAEQLLAESLHHLQRDVSDNFNAG</sequence>
<dbReference type="Gene3D" id="3.30.530.20">
    <property type="match status" value="1"/>
</dbReference>
<dbReference type="Proteomes" id="UP000017746">
    <property type="component" value="Chromosome"/>
</dbReference>
<dbReference type="PATRIC" id="fig|1246995.3.peg.2893"/>
<dbReference type="EMBL" id="CP006272">
    <property type="protein sequence ID" value="AGZ41134.1"/>
    <property type="molecule type" value="Genomic_DNA"/>
</dbReference>
<organism evidence="1 2">
    <name type="scientific">Actinoplanes friuliensis DSM 7358</name>
    <dbReference type="NCBI Taxonomy" id="1246995"/>
    <lineage>
        <taxon>Bacteria</taxon>
        <taxon>Bacillati</taxon>
        <taxon>Actinomycetota</taxon>
        <taxon>Actinomycetes</taxon>
        <taxon>Micromonosporales</taxon>
        <taxon>Micromonosporaceae</taxon>
        <taxon>Actinoplanes</taxon>
    </lineage>
</organism>
<name>U5VWA9_9ACTN</name>
<keyword evidence="2" id="KW-1185">Reference proteome</keyword>
<protein>
    <recommendedName>
        <fullName evidence="3">Polyketide cyclase/dehydrase</fullName>
    </recommendedName>
</protein>
<dbReference type="InterPro" id="IPR023393">
    <property type="entry name" value="START-like_dom_sf"/>
</dbReference>
<dbReference type="SUPFAM" id="SSF55961">
    <property type="entry name" value="Bet v1-like"/>
    <property type="match status" value="1"/>
</dbReference>
<evidence type="ECO:0008006" key="3">
    <source>
        <dbReference type="Google" id="ProtNLM"/>
    </source>
</evidence>
<dbReference type="Pfam" id="PF10604">
    <property type="entry name" value="Polyketide_cyc2"/>
    <property type="match status" value="1"/>
</dbReference>
<reference evidence="1 2" key="1">
    <citation type="journal article" date="2014" name="J. Biotechnol.">
        <title>Complete genome sequence of the actinobacterium Actinoplanes friuliensis HAG 010964, producer of the lipopeptide antibiotic friulimycin.</title>
        <authorList>
            <person name="Ruckert C."/>
            <person name="Szczepanowski R."/>
            <person name="Albersmeier A."/>
            <person name="Goesmann A."/>
            <person name="Fischer N."/>
            <person name="Steinkamper A."/>
            <person name="Puhler A."/>
            <person name="Biener R."/>
            <person name="Schwartz D."/>
            <person name="Kalinowski J."/>
        </authorList>
    </citation>
    <scope>NUCLEOTIDE SEQUENCE [LARGE SCALE GENOMIC DNA]</scope>
    <source>
        <strain evidence="1 2">DSM 7358</strain>
    </source>
</reference>
<dbReference type="RefSeq" id="WP_023361193.1">
    <property type="nucleotide sequence ID" value="NC_022657.1"/>
</dbReference>
<evidence type="ECO:0000313" key="2">
    <source>
        <dbReference type="Proteomes" id="UP000017746"/>
    </source>
</evidence>
<gene>
    <name evidence="1" type="ORF">AFR_14260</name>
</gene>
<dbReference type="AlphaFoldDB" id="U5VWA9"/>
<dbReference type="eggNOG" id="COG3832">
    <property type="taxonomic scope" value="Bacteria"/>
</dbReference>
<dbReference type="OrthoDB" id="3698439at2"/>
<evidence type="ECO:0000313" key="1">
    <source>
        <dbReference type="EMBL" id="AGZ41134.1"/>
    </source>
</evidence>
<dbReference type="HOGENOM" id="CLU_2248925_0_0_11"/>